<dbReference type="InterPro" id="IPR000859">
    <property type="entry name" value="CUB_dom"/>
</dbReference>
<dbReference type="PANTHER" id="PTHR24251:SF50">
    <property type="entry name" value="ATTRACTIN-LIKE 1A"/>
    <property type="match status" value="1"/>
</dbReference>
<dbReference type="CDD" id="cd00041">
    <property type="entry name" value="CUB"/>
    <property type="match status" value="1"/>
</dbReference>
<feature type="region of interest" description="Disordered" evidence="3">
    <location>
        <begin position="1"/>
        <end position="66"/>
    </location>
</feature>
<dbReference type="SMART" id="SM00042">
    <property type="entry name" value="CUB"/>
    <property type="match status" value="1"/>
</dbReference>
<sequence length="177" mass="19604">MLTITYKTNTTTPTTTNTTPITSNAMSTTTDHSFTPKRTTNTSLTSTTSISTTRMPTTTTSPTPCGGTLIGTEGTIISPKHFQENSSNVICTWHLSVPEGYILRLKIMSMNLTLSENCDTESVTIYESSQSVLERFCGGDIQALTVFSDSNDVTIEYSTTDFNRNRGFFIRYWKQES</sequence>
<keyword evidence="1" id="KW-0677">Repeat</keyword>
<protein>
    <submittedName>
        <fullName evidence="5">MFRP-like protein</fullName>
    </submittedName>
</protein>
<evidence type="ECO:0000313" key="5">
    <source>
        <dbReference type="EMBL" id="WAR08328.1"/>
    </source>
</evidence>
<dbReference type="PANTHER" id="PTHR24251">
    <property type="entry name" value="OVOCHYMASE-RELATED"/>
    <property type="match status" value="1"/>
</dbReference>
<feature type="compositionally biased region" description="Polar residues" evidence="3">
    <location>
        <begin position="23"/>
        <end position="33"/>
    </location>
</feature>
<evidence type="ECO:0000256" key="1">
    <source>
        <dbReference type="ARBA" id="ARBA00022737"/>
    </source>
</evidence>
<proteinExistence type="predicted"/>
<evidence type="ECO:0000259" key="4">
    <source>
        <dbReference type="SMART" id="SM00042"/>
    </source>
</evidence>
<evidence type="ECO:0000313" key="6">
    <source>
        <dbReference type="Proteomes" id="UP001164746"/>
    </source>
</evidence>
<dbReference type="SUPFAM" id="SSF49854">
    <property type="entry name" value="Spermadhesin, CUB domain"/>
    <property type="match status" value="1"/>
</dbReference>
<feature type="domain" description="CUB" evidence="4">
    <location>
        <begin position="65"/>
        <end position="175"/>
    </location>
</feature>
<keyword evidence="6" id="KW-1185">Reference proteome</keyword>
<dbReference type="Pfam" id="PF00431">
    <property type="entry name" value="CUB"/>
    <property type="match status" value="1"/>
</dbReference>
<evidence type="ECO:0000256" key="3">
    <source>
        <dbReference type="SAM" id="MobiDB-lite"/>
    </source>
</evidence>
<dbReference type="Gene3D" id="2.60.120.290">
    <property type="entry name" value="Spermadhesin, CUB domain"/>
    <property type="match status" value="1"/>
</dbReference>
<organism evidence="5 6">
    <name type="scientific">Mya arenaria</name>
    <name type="common">Soft-shell clam</name>
    <dbReference type="NCBI Taxonomy" id="6604"/>
    <lineage>
        <taxon>Eukaryota</taxon>
        <taxon>Metazoa</taxon>
        <taxon>Spiralia</taxon>
        <taxon>Lophotrochozoa</taxon>
        <taxon>Mollusca</taxon>
        <taxon>Bivalvia</taxon>
        <taxon>Autobranchia</taxon>
        <taxon>Heteroconchia</taxon>
        <taxon>Euheterodonta</taxon>
        <taxon>Imparidentia</taxon>
        <taxon>Neoheterodontei</taxon>
        <taxon>Myida</taxon>
        <taxon>Myoidea</taxon>
        <taxon>Myidae</taxon>
        <taxon>Mya</taxon>
    </lineage>
</organism>
<name>A0ABY7EEA2_MYAAR</name>
<feature type="compositionally biased region" description="Low complexity" evidence="3">
    <location>
        <begin position="36"/>
        <end position="66"/>
    </location>
</feature>
<keyword evidence="2" id="KW-1015">Disulfide bond</keyword>
<reference evidence="5" key="1">
    <citation type="submission" date="2022-11" db="EMBL/GenBank/DDBJ databases">
        <title>Centuries of genome instability and evolution in soft-shell clam transmissible cancer (bioRxiv).</title>
        <authorList>
            <person name="Hart S.F.M."/>
            <person name="Yonemitsu M.A."/>
            <person name="Giersch R.M."/>
            <person name="Beal B.F."/>
            <person name="Arriagada G."/>
            <person name="Davis B.W."/>
            <person name="Ostrander E.A."/>
            <person name="Goff S.P."/>
            <person name="Metzger M.J."/>
        </authorList>
    </citation>
    <scope>NUCLEOTIDE SEQUENCE</scope>
    <source>
        <strain evidence="5">MELC-2E11</strain>
        <tissue evidence="5">Siphon/mantle</tissue>
    </source>
</reference>
<dbReference type="InterPro" id="IPR035914">
    <property type="entry name" value="Sperma_CUB_dom_sf"/>
</dbReference>
<accession>A0ABY7EEA2</accession>
<gene>
    <name evidence="5" type="ORF">MAR_018286</name>
</gene>
<evidence type="ECO:0000256" key="2">
    <source>
        <dbReference type="ARBA" id="ARBA00023157"/>
    </source>
</evidence>
<dbReference type="EMBL" id="CP111017">
    <property type="protein sequence ID" value="WAR08328.1"/>
    <property type="molecule type" value="Genomic_DNA"/>
</dbReference>
<dbReference type="Proteomes" id="UP001164746">
    <property type="component" value="Chromosome 6"/>
</dbReference>
<feature type="compositionally biased region" description="Low complexity" evidence="3">
    <location>
        <begin position="1"/>
        <end position="22"/>
    </location>
</feature>